<proteinExistence type="predicted"/>
<evidence type="ECO:0000313" key="3">
    <source>
        <dbReference type="Proteomes" id="UP001054889"/>
    </source>
</evidence>
<dbReference type="EMBL" id="BQKI01000073">
    <property type="protein sequence ID" value="GJN17999.1"/>
    <property type="molecule type" value="Genomic_DNA"/>
</dbReference>
<name>A0AAV5E3P7_ELECO</name>
<keyword evidence="1" id="KW-0812">Transmembrane</keyword>
<accession>A0AAV5E3P7</accession>
<organism evidence="2 3">
    <name type="scientific">Eleusine coracana subsp. coracana</name>
    <dbReference type="NCBI Taxonomy" id="191504"/>
    <lineage>
        <taxon>Eukaryota</taxon>
        <taxon>Viridiplantae</taxon>
        <taxon>Streptophyta</taxon>
        <taxon>Embryophyta</taxon>
        <taxon>Tracheophyta</taxon>
        <taxon>Spermatophyta</taxon>
        <taxon>Magnoliopsida</taxon>
        <taxon>Liliopsida</taxon>
        <taxon>Poales</taxon>
        <taxon>Poaceae</taxon>
        <taxon>PACMAD clade</taxon>
        <taxon>Chloridoideae</taxon>
        <taxon>Cynodonteae</taxon>
        <taxon>Eleusininae</taxon>
        <taxon>Eleusine</taxon>
    </lineage>
</organism>
<feature type="transmembrane region" description="Helical" evidence="1">
    <location>
        <begin position="47"/>
        <end position="70"/>
    </location>
</feature>
<dbReference type="PANTHER" id="PTHR47184">
    <property type="entry name" value="PHOSPHATIDYLINOSITOL 3-AND 4-KINASE FAMILY PROTEIN-RELATED"/>
    <property type="match status" value="1"/>
</dbReference>
<dbReference type="PANTHER" id="PTHR47184:SF3">
    <property type="entry name" value="PHOSPHATIDYLINOSITOL 3-AND 4-KINASE FAMILY PROTEIN-RELATED"/>
    <property type="match status" value="1"/>
</dbReference>
<evidence type="ECO:0000313" key="2">
    <source>
        <dbReference type="EMBL" id="GJN17999.1"/>
    </source>
</evidence>
<gene>
    <name evidence="2" type="primary">gb05110</name>
    <name evidence="2" type="ORF">PR202_gb05110</name>
</gene>
<comment type="caution">
    <text evidence="2">The sequence shown here is derived from an EMBL/GenBank/DDBJ whole genome shotgun (WGS) entry which is preliminary data.</text>
</comment>
<keyword evidence="1" id="KW-0472">Membrane</keyword>
<sequence length="151" mass="17249">MRTVIQALDAFPALLPPAQLEFALNKYPNLRIPLSSFVSQRNMQSILPSQCMCQFAILCFLISFMTYVIISLFTADLSCKFWASLMNHRRHQCRLCLLYYKQQMQPPLFLVQLSYEIARVKIVVSDVSSMTGVAAATPQDVDRSCRDDCLE</sequence>
<dbReference type="Proteomes" id="UP001054889">
    <property type="component" value="Unassembled WGS sequence"/>
</dbReference>
<keyword evidence="1" id="KW-1133">Transmembrane helix</keyword>
<protein>
    <submittedName>
        <fullName evidence="2">Uncharacterized protein</fullName>
    </submittedName>
</protein>
<reference evidence="2" key="2">
    <citation type="submission" date="2021-12" db="EMBL/GenBank/DDBJ databases">
        <title>Resequencing data analysis of finger millet.</title>
        <authorList>
            <person name="Hatakeyama M."/>
            <person name="Aluri S."/>
            <person name="Balachadran M.T."/>
            <person name="Sivarajan S.R."/>
            <person name="Poveda L."/>
            <person name="Shimizu-Inatsugi R."/>
            <person name="Schlapbach R."/>
            <person name="Sreeman S.M."/>
            <person name="Shimizu K.K."/>
        </authorList>
    </citation>
    <scope>NUCLEOTIDE SEQUENCE</scope>
</reference>
<dbReference type="AlphaFoldDB" id="A0AAV5E3P7"/>
<reference evidence="2" key="1">
    <citation type="journal article" date="2018" name="DNA Res.">
        <title>Multiple hybrid de novo genome assembly of finger millet, an orphan allotetraploid crop.</title>
        <authorList>
            <person name="Hatakeyama M."/>
            <person name="Aluri S."/>
            <person name="Balachadran M.T."/>
            <person name="Sivarajan S.R."/>
            <person name="Patrignani A."/>
            <person name="Gruter S."/>
            <person name="Poveda L."/>
            <person name="Shimizu-Inatsugi R."/>
            <person name="Baeten J."/>
            <person name="Francoijs K.J."/>
            <person name="Nataraja K.N."/>
            <person name="Reddy Y.A.N."/>
            <person name="Phadnis S."/>
            <person name="Ravikumar R.L."/>
            <person name="Schlapbach R."/>
            <person name="Sreeman S.M."/>
            <person name="Shimizu K.K."/>
        </authorList>
    </citation>
    <scope>NUCLEOTIDE SEQUENCE</scope>
</reference>
<keyword evidence="3" id="KW-1185">Reference proteome</keyword>
<evidence type="ECO:0000256" key="1">
    <source>
        <dbReference type="SAM" id="Phobius"/>
    </source>
</evidence>